<dbReference type="PANTHER" id="PTHR23503">
    <property type="entry name" value="SOLUTE CARRIER FAMILY 2"/>
    <property type="match status" value="1"/>
</dbReference>
<dbReference type="GO" id="GO:0015149">
    <property type="term" value="F:hexose transmembrane transporter activity"/>
    <property type="evidence" value="ECO:0007669"/>
    <property type="project" value="TreeGrafter"/>
</dbReference>
<dbReference type="PROSITE" id="PS50850">
    <property type="entry name" value="MFS"/>
    <property type="match status" value="1"/>
</dbReference>
<keyword evidence="4 6" id="KW-1133">Transmembrane helix</keyword>
<comment type="subcellular location">
    <subcellularLocation>
        <location evidence="1">Membrane</location>
        <topology evidence="1">Multi-pass membrane protein</topology>
    </subcellularLocation>
</comment>
<protein>
    <recommendedName>
        <fullName evidence="7">Major facilitator superfamily (MFS) profile domain-containing protein</fullName>
    </recommendedName>
</protein>
<dbReference type="GO" id="GO:0016020">
    <property type="term" value="C:membrane"/>
    <property type="evidence" value="ECO:0007669"/>
    <property type="project" value="UniProtKB-SubCell"/>
</dbReference>
<evidence type="ECO:0000256" key="1">
    <source>
        <dbReference type="ARBA" id="ARBA00004141"/>
    </source>
</evidence>
<accession>A0A0P4WDZ0</accession>
<feature type="transmembrane region" description="Helical" evidence="6">
    <location>
        <begin position="52"/>
        <end position="79"/>
    </location>
</feature>
<dbReference type="Gene3D" id="1.20.1250.20">
    <property type="entry name" value="MFS general substrate transporter like domains"/>
    <property type="match status" value="1"/>
</dbReference>
<feature type="domain" description="Major facilitator superfamily (MFS) profile" evidence="7">
    <location>
        <begin position="1"/>
        <end position="144"/>
    </location>
</feature>
<evidence type="ECO:0000256" key="4">
    <source>
        <dbReference type="ARBA" id="ARBA00022989"/>
    </source>
</evidence>
<evidence type="ECO:0000259" key="7">
    <source>
        <dbReference type="PROSITE" id="PS50850"/>
    </source>
</evidence>
<evidence type="ECO:0000256" key="6">
    <source>
        <dbReference type="SAM" id="Phobius"/>
    </source>
</evidence>
<evidence type="ECO:0000256" key="5">
    <source>
        <dbReference type="ARBA" id="ARBA00023136"/>
    </source>
</evidence>
<dbReference type="PROSITE" id="PS00216">
    <property type="entry name" value="SUGAR_TRANSPORT_1"/>
    <property type="match status" value="1"/>
</dbReference>
<keyword evidence="5 6" id="KW-0472">Membrane</keyword>
<keyword evidence="3 6" id="KW-0812">Transmembrane</keyword>
<dbReference type="InterPro" id="IPR005829">
    <property type="entry name" value="Sugar_transporter_CS"/>
</dbReference>
<feature type="transmembrane region" description="Helical" evidence="6">
    <location>
        <begin position="117"/>
        <end position="138"/>
    </location>
</feature>
<evidence type="ECO:0000256" key="2">
    <source>
        <dbReference type="ARBA" id="ARBA00022448"/>
    </source>
</evidence>
<dbReference type="Pfam" id="PF00083">
    <property type="entry name" value="Sugar_tr"/>
    <property type="match status" value="1"/>
</dbReference>
<dbReference type="AlphaFoldDB" id="A0A0P4WDZ0"/>
<proteinExistence type="predicted"/>
<evidence type="ECO:0000256" key="3">
    <source>
        <dbReference type="ARBA" id="ARBA00022692"/>
    </source>
</evidence>
<dbReference type="EMBL" id="GDRN01070382">
    <property type="protein sequence ID" value="JAI63890.1"/>
    <property type="molecule type" value="Transcribed_RNA"/>
</dbReference>
<dbReference type="InterPro" id="IPR036259">
    <property type="entry name" value="MFS_trans_sf"/>
</dbReference>
<dbReference type="SUPFAM" id="SSF103473">
    <property type="entry name" value="MFS general substrate transporter"/>
    <property type="match status" value="1"/>
</dbReference>
<dbReference type="PANTHER" id="PTHR23503:SF8">
    <property type="entry name" value="FACILITATED GLUCOSE TRANSPORTER PROTEIN 1"/>
    <property type="match status" value="1"/>
</dbReference>
<feature type="transmembrane region" description="Helical" evidence="6">
    <location>
        <begin position="24"/>
        <end position="46"/>
    </location>
</feature>
<keyword evidence="2" id="KW-0813">Transport</keyword>
<dbReference type="InterPro" id="IPR005828">
    <property type="entry name" value="MFS_sugar_transport-like"/>
</dbReference>
<dbReference type="InterPro" id="IPR045263">
    <property type="entry name" value="GLUT"/>
</dbReference>
<feature type="transmembrane region" description="Helical" evidence="6">
    <location>
        <begin position="91"/>
        <end position="111"/>
    </location>
</feature>
<sequence>MGAMNVLMTFASLVMVEKFGRKTLMLVGLGGMLVDVFLLFICLLYKDSHVTVGYLSIFLVIFFVVMFATGPGSIPWFFVTELFAQNARPTASSIAVAVNWTAAFIVGIGFLPLKELMGPFVFIIFVVLLILFILFTWFKVPETKGRSIDEITSIFKQTAYGDSRV</sequence>
<reference evidence="8" key="1">
    <citation type="submission" date="2015-09" db="EMBL/GenBank/DDBJ databases">
        <title>Scylla olivacea transcriptome.</title>
        <authorList>
            <person name="Ikhwanuddin M."/>
        </authorList>
    </citation>
    <scope>NUCLEOTIDE SEQUENCE</scope>
</reference>
<evidence type="ECO:0000313" key="8">
    <source>
        <dbReference type="EMBL" id="JAI63890.1"/>
    </source>
</evidence>
<name>A0A0P4WDZ0_SCYOL</name>
<dbReference type="InterPro" id="IPR020846">
    <property type="entry name" value="MFS_dom"/>
</dbReference>
<organism evidence="8">
    <name type="scientific">Scylla olivacea</name>
    <name type="common">Orange mud crab</name>
    <name type="synonym">Cancer olivacea</name>
    <dbReference type="NCBI Taxonomy" id="85551"/>
    <lineage>
        <taxon>Eukaryota</taxon>
        <taxon>Metazoa</taxon>
        <taxon>Ecdysozoa</taxon>
        <taxon>Arthropoda</taxon>
        <taxon>Crustacea</taxon>
        <taxon>Multicrustacea</taxon>
        <taxon>Malacostraca</taxon>
        <taxon>Eumalacostraca</taxon>
        <taxon>Eucarida</taxon>
        <taxon>Decapoda</taxon>
        <taxon>Pleocyemata</taxon>
        <taxon>Brachyura</taxon>
        <taxon>Eubrachyura</taxon>
        <taxon>Portunoidea</taxon>
        <taxon>Portunidae</taxon>
        <taxon>Portuninae</taxon>
        <taxon>Scylla</taxon>
    </lineage>
</organism>